<dbReference type="GO" id="GO:0006508">
    <property type="term" value="P:proteolysis"/>
    <property type="evidence" value="ECO:0007669"/>
    <property type="project" value="InterPro"/>
</dbReference>
<dbReference type="Pfam" id="PF03412">
    <property type="entry name" value="Peptidase_C39"/>
    <property type="match status" value="1"/>
</dbReference>
<reference evidence="12" key="1">
    <citation type="submission" date="2023-01" db="EMBL/GenBank/DDBJ databases">
        <title>Complete genome sequence of Planctobacterium marinum strain Dej080120_11.</title>
        <authorList>
            <person name="Ueki S."/>
            <person name="Maruyama F."/>
        </authorList>
    </citation>
    <scope>NUCLEOTIDE SEQUENCE</scope>
    <source>
        <strain evidence="12">Dej080120_11</strain>
    </source>
</reference>
<evidence type="ECO:0000256" key="3">
    <source>
        <dbReference type="ARBA" id="ARBA00022741"/>
    </source>
</evidence>
<keyword evidence="2 8" id="KW-0812">Transmembrane</keyword>
<evidence type="ECO:0000256" key="8">
    <source>
        <dbReference type="SAM" id="Phobius"/>
    </source>
</evidence>
<evidence type="ECO:0000256" key="1">
    <source>
        <dbReference type="ARBA" id="ARBA00004651"/>
    </source>
</evidence>
<feature type="transmembrane region" description="Helical" evidence="8">
    <location>
        <begin position="396"/>
        <end position="421"/>
    </location>
</feature>
<keyword evidence="13" id="KW-1185">Reference proteome</keyword>
<evidence type="ECO:0000256" key="6">
    <source>
        <dbReference type="ARBA" id="ARBA00022989"/>
    </source>
</evidence>
<feature type="domain" description="ABC transporter" evidence="9">
    <location>
        <begin position="473"/>
        <end position="702"/>
    </location>
</feature>
<dbReference type="InterPro" id="IPR003593">
    <property type="entry name" value="AAA+_ATPase"/>
</dbReference>
<keyword evidence="5" id="KW-0067">ATP-binding</keyword>
<dbReference type="Pfam" id="PF00005">
    <property type="entry name" value="ABC_tran"/>
    <property type="match status" value="1"/>
</dbReference>
<dbReference type="Proteomes" id="UP001333710">
    <property type="component" value="Chromosome"/>
</dbReference>
<dbReference type="GO" id="GO:0008233">
    <property type="term" value="F:peptidase activity"/>
    <property type="evidence" value="ECO:0007669"/>
    <property type="project" value="InterPro"/>
</dbReference>
<keyword evidence="6 8" id="KW-1133">Transmembrane helix</keyword>
<dbReference type="PANTHER" id="PTHR43394:SF1">
    <property type="entry name" value="ATP-BINDING CASSETTE SUB-FAMILY B MEMBER 10, MITOCHONDRIAL"/>
    <property type="match status" value="1"/>
</dbReference>
<evidence type="ECO:0000256" key="5">
    <source>
        <dbReference type="ARBA" id="ARBA00022840"/>
    </source>
</evidence>
<name>A0AA48HHP9_9ALTE</name>
<feature type="transmembrane region" description="Helical" evidence="8">
    <location>
        <begin position="298"/>
        <end position="316"/>
    </location>
</feature>
<evidence type="ECO:0000313" key="13">
    <source>
        <dbReference type="Proteomes" id="UP001333710"/>
    </source>
</evidence>
<dbReference type="InterPro" id="IPR005074">
    <property type="entry name" value="Peptidase_C39"/>
</dbReference>
<keyword evidence="7 8" id="KW-0472">Membrane</keyword>
<accession>A0AA48HHP9</accession>
<dbReference type="GO" id="GO:0016887">
    <property type="term" value="F:ATP hydrolysis activity"/>
    <property type="evidence" value="ECO:0007669"/>
    <property type="project" value="InterPro"/>
</dbReference>
<gene>
    <name evidence="12" type="ORF">MACH26_03920</name>
</gene>
<protein>
    <submittedName>
        <fullName evidence="12">ABC transporter</fullName>
    </submittedName>
</protein>
<dbReference type="InterPro" id="IPR011527">
    <property type="entry name" value="ABC1_TM_dom"/>
</dbReference>
<evidence type="ECO:0000256" key="4">
    <source>
        <dbReference type="ARBA" id="ARBA00022801"/>
    </source>
</evidence>
<dbReference type="GO" id="GO:0005524">
    <property type="term" value="F:ATP binding"/>
    <property type="evidence" value="ECO:0007669"/>
    <property type="project" value="UniProtKB-KW"/>
</dbReference>
<dbReference type="PROSITE" id="PS50893">
    <property type="entry name" value="ABC_TRANSPORTER_2"/>
    <property type="match status" value="1"/>
</dbReference>
<dbReference type="PROSITE" id="PS50990">
    <property type="entry name" value="PEPTIDASE_C39"/>
    <property type="match status" value="1"/>
</dbReference>
<dbReference type="Pfam" id="PF00664">
    <property type="entry name" value="ABC_membrane"/>
    <property type="match status" value="1"/>
</dbReference>
<dbReference type="Gene3D" id="3.40.50.300">
    <property type="entry name" value="P-loop containing nucleotide triphosphate hydrolases"/>
    <property type="match status" value="1"/>
</dbReference>
<dbReference type="AlphaFoldDB" id="A0AA48HHP9"/>
<dbReference type="RefSeq" id="WP_338290736.1">
    <property type="nucleotide sequence ID" value="NZ_AP027272.1"/>
</dbReference>
<evidence type="ECO:0000256" key="7">
    <source>
        <dbReference type="ARBA" id="ARBA00023136"/>
    </source>
</evidence>
<feature type="domain" description="ABC transmembrane type-1" evidence="10">
    <location>
        <begin position="162"/>
        <end position="441"/>
    </location>
</feature>
<dbReference type="InterPro" id="IPR039421">
    <property type="entry name" value="Type_1_exporter"/>
</dbReference>
<dbReference type="CDD" id="cd18567">
    <property type="entry name" value="ABC_6TM_CvaB_RaxB_like"/>
    <property type="match status" value="1"/>
</dbReference>
<evidence type="ECO:0000259" key="9">
    <source>
        <dbReference type="PROSITE" id="PS50893"/>
    </source>
</evidence>
<feature type="transmembrane region" description="Helical" evidence="8">
    <location>
        <begin position="162"/>
        <end position="182"/>
    </location>
</feature>
<dbReference type="SMART" id="SM00382">
    <property type="entry name" value="AAA"/>
    <property type="match status" value="1"/>
</dbReference>
<dbReference type="SUPFAM" id="SSF90123">
    <property type="entry name" value="ABC transporter transmembrane region"/>
    <property type="match status" value="1"/>
</dbReference>
<dbReference type="PROSITE" id="PS00211">
    <property type="entry name" value="ABC_TRANSPORTER_1"/>
    <property type="match status" value="1"/>
</dbReference>
<keyword evidence="4" id="KW-0378">Hydrolase</keyword>
<dbReference type="InterPro" id="IPR017871">
    <property type="entry name" value="ABC_transporter-like_CS"/>
</dbReference>
<evidence type="ECO:0000313" key="12">
    <source>
        <dbReference type="EMBL" id="BDX04871.1"/>
    </source>
</evidence>
<comment type="subcellular location">
    <subcellularLocation>
        <location evidence="1">Cell membrane</location>
        <topology evidence="1">Multi-pass membrane protein</topology>
    </subcellularLocation>
</comment>
<dbReference type="GO" id="GO:0015421">
    <property type="term" value="F:ABC-type oligopeptide transporter activity"/>
    <property type="evidence" value="ECO:0007669"/>
    <property type="project" value="TreeGrafter"/>
</dbReference>
<dbReference type="PANTHER" id="PTHR43394">
    <property type="entry name" value="ATP-DEPENDENT PERMEASE MDL1, MITOCHONDRIAL"/>
    <property type="match status" value="1"/>
</dbReference>
<dbReference type="EMBL" id="AP027272">
    <property type="protein sequence ID" value="BDX04871.1"/>
    <property type="molecule type" value="Genomic_DNA"/>
</dbReference>
<evidence type="ECO:0000256" key="2">
    <source>
        <dbReference type="ARBA" id="ARBA00022692"/>
    </source>
</evidence>
<proteinExistence type="predicted"/>
<feature type="domain" description="Peptidase C39" evidence="11">
    <location>
        <begin position="9"/>
        <end position="128"/>
    </location>
</feature>
<dbReference type="InterPro" id="IPR036640">
    <property type="entry name" value="ABC1_TM_sf"/>
</dbReference>
<dbReference type="InterPro" id="IPR027417">
    <property type="entry name" value="P-loop_NTPase"/>
</dbReference>
<sequence length="702" mass="78974">MNKLPVYLQSEIAECGLVCVAMMLSYHGSHQNLVSLRRRHQVSSQGLTLDNLVDIAHVNGLVARPLKVEIDAIKHINLPCVLHWNMNHFVVLKKVTAKHVVIHDPGQGVRHISLSEFGKSFTGVALELFPGESFVKKEVKEIFSIRQLWQQITGLKRNLAKVFGLSLFLQLFTLLAPYYLQVGIDRIIPTHDSSLLIVIAFAFGLVLVFQQIATLLRSFVIFHLGSLFSIQVSGSLFKHLLSLPLSFFEKRDVGDIVTRFDSLNKVRDFLTSSLITLIIDALMALTLVIAMFYYHAGITALVLFFVAIYAAVRVIAFKRFRQLNEQEIKDRARERSNFIESIQGIQTIMGFDGQSRASSQWMNFNSEYVNSNLKVKKTREWYRLINGLNFGVENILVVYLFILSVIAGQATIGMLVAYLAYKRIFISRISSLIDKLMEFKMLRLHLERVSDIALTEPVREPATPKPPKFKGDIELKDVSYQYDEFSDPVFSNLNLSVQRGEYIAITGLSGSGKSTLVKILLGLLEPSKGTLSVDGVDLRRYGAKNYREHVASVMQDDRLYAGSILENITFFDATPDVKKAIECAQIAHAHRMILSKPMGYNSLLSHQGGGLSGGEKQRILLARALYKNPVILIMDEATSNLDLRVERSIGEAICKLQITRIVIAHRPQTIQSADRIFRLTSETLLDVTEKHKITQIAPAQNA</sequence>
<feature type="transmembrane region" description="Helical" evidence="8">
    <location>
        <begin position="194"/>
        <end position="213"/>
    </location>
</feature>
<organism evidence="12 13">
    <name type="scientific">Planctobacterium marinum</name>
    <dbReference type="NCBI Taxonomy" id="1631968"/>
    <lineage>
        <taxon>Bacteria</taxon>
        <taxon>Pseudomonadati</taxon>
        <taxon>Pseudomonadota</taxon>
        <taxon>Gammaproteobacteria</taxon>
        <taxon>Alteromonadales</taxon>
        <taxon>Alteromonadaceae</taxon>
        <taxon>Planctobacterium</taxon>
    </lineage>
</organism>
<dbReference type="KEGG" id="pmaw:MACH26_03920"/>
<dbReference type="Gene3D" id="3.90.70.10">
    <property type="entry name" value="Cysteine proteinases"/>
    <property type="match status" value="1"/>
</dbReference>
<dbReference type="PROSITE" id="PS50929">
    <property type="entry name" value="ABC_TM1F"/>
    <property type="match status" value="1"/>
</dbReference>
<feature type="transmembrane region" description="Helical" evidence="8">
    <location>
        <begin position="269"/>
        <end position="292"/>
    </location>
</feature>
<keyword evidence="3" id="KW-0547">Nucleotide-binding</keyword>
<dbReference type="GO" id="GO:0005886">
    <property type="term" value="C:plasma membrane"/>
    <property type="evidence" value="ECO:0007669"/>
    <property type="project" value="UniProtKB-SubCell"/>
</dbReference>
<dbReference type="InterPro" id="IPR003439">
    <property type="entry name" value="ABC_transporter-like_ATP-bd"/>
</dbReference>
<evidence type="ECO:0000259" key="10">
    <source>
        <dbReference type="PROSITE" id="PS50929"/>
    </source>
</evidence>
<dbReference type="SUPFAM" id="SSF52540">
    <property type="entry name" value="P-loop containing nucleoside triphosphate hydrolases"/>
    <property type="match status" value="1"/>
</dbReference>
<dbReference type="Gene3D" id="1.20.1560.10">
    <property type="entry name" value="ABC transporter type 1, transmembrane domain"/>
    <property type="match status" value="1"/>
</dbReference>
<evidence type="ECO:0000259" key="11">
    <source>
        <dbReference type="PROSITE" id="PS50990"/>
    </source>
</evidence>